<dbReference type="InterPro" id="IPR043128">
    <property type="entry name" value="Rev_trsase/Diguanyl_cyclase"/>
</dbReference>
<proteinExistence type="predicted"/>
<dbReference type="PANTHER" id="PTHR24559">
    <property type="entry name" value="TRANSPOSON TY3-I GAG-POL POLYPROTEIN"/>
    <property type="match status" value="1"/>
</dbReference>
<comment type="caution">
    <text evidence="2">The sequence shown here is derived from an EMBL/GenBank/DDBJ whole genome shotgun (WGS) entry which is preliminary data.</text>
</comment>
<dbReference type="SUPFAM" id="SSF56672">
    <property type="entry name" value="DNA/RNA polymerases"/>
    <property type="match status" value="1"/>
</dbReference>
<keyword evidence="3" id="KW-1185">Reference proteome</keyword>
<dbReference type="InterPro" id="IPR053134">
    <property type="entry name" value="RNA-dir_DNA_polymerase"/>
</dbReference>
<name>A0AAV3Q2H9_LITER</name>
<evidence type="ECO:0000259" key="1">
    <source>
        <dbReference type="Pfam" id="PF00078"/>
    </source>
</evidence>
<dbReference type="EMBL" id="BAABME010003116">
    <property type="protein sequence ID" value="GAA0157483.1"/>
    <property type="molecule type" value="Genomic_DNA"/>
</dbReference>
<accession>A0AAV3Q2H9</accession>
<dbReference type="Gene3D" id="3.30.70.270">
    <property type="match status" value="1"/>
</dbReference>
<protein>
    <recommendedName>
        <fullName evidence="1">Reverse transcriptase domain-containing protein</fullName>
    </recommendedName>
</protein>
<gene>
    <name evidence="2" type="ORF">LIER_14740</name>
</gene>
<dbReference type="CDD" id="cd01647">
    <property type="entry name" value="RT_LTR"/>
    <property type="match status" value="1"/>
</dbReference>
<evidence type="ECO:0000313" key="3">
    <source>
        <dbReference type="Proteomes" id="UP001454036"/>
    </source>
</evidence>
<dbReference type="Proteomes" id="UP001454036">
    <property type="component" value="Unassembled WGS sequence"/>
</dbReference>
<feature type="domain" description="Reverse transcriptase" evidence="1">
    <location>
        <begin position="7"/>
        <end position="111"/>
    </location>
</feature>
<sequence>MLVDFPDAFQGYHHIFMDEEDMEKTTFVIEYGIYCWKVMAFGLKNAGATYQRIVNKVFSTQKGRNMEIYVDEILIKSREAADHEANLRESFENLRNQRGIEPNLDKIAALQAMQSPQTQKEVQGLAGRIAALAQFISRAGDRSLRLLQGYKERERLRIDSGV</sequence>
<dbReference type="InterPro" id="IPR000477">
    <property type="entry name" value="RT_dom"/>
</dbReference>
<evidence type="ECO:0000313" key="2">
    <source>
        <dbReference type="EMBL" id="GAA0157483.1"/>
    </source>
</evidence>
<dbReference type="InterPro" id="IPR043502">
    <property type="entry name" value="DNA/RNA_pol_sf"/>
</dbReference>
<reference evidence="2 3" key="1">
    <citation type="submission" date="2024-01" db="EMBL/GenBank/DDBJ databases">
        <title>The complete chloroplast genome sequence of Lithospermum erythrorhizon: insights into the phylogenetic relationship among Boraginaceae species and the maternal lineages of purple gromwells.</title>
        <authorList>
            <person name="Okada T."/>
            <person name="Watanabe K."/>
        </authorList>
    </citation>
    <scope>NUCLEOTIDE SEQUENCE [LARGE SCALE GENOMIC DNA]</scope>
</reference>
<organism evidence="2 3">
    <name type="scientific">Lithospermum erythrorhizon</name>
    <name type="common">Purple gromwell</name>
    <name type="synonym">Lithospermum officinale var. erythrorhizon</name>
    <dbReference type="NCBI Taxonomy" id="34254"/>
    <lineage>
        <taxon>Eukaryota</taxon>
        <taxon>Viridiplantae</taxon>
        <taxon>Streptophyta</taxon>
        <taxon>Embryophyta</taxon>
        <taxon>Tracheophyta</taxon>
        <taxon>Spermatophyta</taxon>
        <taxon>Magnoliopsida</taxon>
        <taxon>eudicotyledons</taxon>
        <taxon>Gunneridae</taxon>
        <taxon>Pentapetalae</taxon>
        <taxon>asterids</taxon>
        <taxon>lamiids</taxon>
        <taxon>Boraginales</taxon>
        <taxon>Boraginaceae</taxon>
        <taxon>Boraginoideae</taxon>
        <taxon>Lithospermeae</taxon>
        <taxon>Lithospermum</taxon>
    </lineage>
</organism>
<dbReference type="AlphaFoldDB" id="A0AAV3Q2H9"/>
<dbReference type="PANTHER" id="PTHR24559:SF444">
    <property type="entry name" value="REVERSE TRANSCRIPTASE DOMAIN-CONTAINING PROTEIN"/>
    <property type="match status" value="1"/>
</dbReference>
<dbReference type="Pfam" id="PF00078">
    <property type="entry name" value="RVT_1"/>
    <property type="match status" value="1"/>
</dbReference>